<dbReference type="Pfam" id="PF07681">
    <property type="entry name" value="DoxX"/>
    <property type="match status" value="1"/>
</dbReference>
<evidence type="ECO:0000256" key="5">
    <source>
        <dbReference type="ARBA" id="ARBA00022989"/>
    </source>
</evidence>
<gene>
    <name evidence="9" type="ORF">EOE48_20220</name>
</gene>
<dbReference type="GO" id="GO:0005886">
    <property type="term" value="C:plasma membrane"/>
    <property type="evidence" value="ECO:0007669"/>
    <property type="project" value="UniProtKB-SubCell"/>
</dbReference>
<evidence type="ECO:0000256" key="4">
    <source>
        <dbReference type="ARBA" id="ARBA00022692"/>
    </source>
</evidence>
<protein>
    <submittedName>
        <fullName evidence="9">DoxX family membrane protein</fullName>
    </submittedName>
</protein>
<dbReference type="InterPro" id="IPR032808">
    <property type="entry name" value="DoxX"/>
</dbReference>
<dbReference type="PANTHER" id="PTHR33452">
    <property type="entry name" value="OXIDOREDUCTASE CATD-RELATED"/>
    <property type="match status" value="1"/>
</dbReference>
<dbReference type="OrthoDB" id="8018551at2"/>
<dbReference type="PANTHER" id="PTHR33452:SF1">
    <property type="entry name" value="INNER MEMBRANE PROTEIN YPHA-RELATED"/>
    <property type="match status" value="1"/>
</dbReference>
<keyword evidence="6 8" id="KW-0472">Membrane</keyword>
<feature type="region of interest" description="Disordered" evidence="7">
    <location>
        <begin position="133"/>
        <end position="169"/>
    </location>
</feature>
<dbReference type="InterPro" id="IPR051907">
    <property type="entry name" value="DoxX-like_oxidoreductase"/>
</dbReference>
<feature type="transmembrane region" description="Helical" evidence="8">
    <location>
        <begin position="107"/>
        <end position="128"/>
    </location>
</feature>
<keyword evidence="3" id="KW-1003">Cell membrane</keyword>
<evidence type="ECO:0000313" key="10">
    <source>
        <dbReference type="Proteomes" id="UP000286997"/>
    </source>
</evidence>
<name>A0A3S2VKQ6_9HYPH</name>
<keyword evidence="5 8" id="KW-1133">Transmembrane helix</keyword>
<reference evidence="9 10" key="1">
    <citation type="submission" date="2019-01" db="EMBL/GenBank/DDBJ databases">
        <authorList>
            <person name="Chen W.-M."/>
        </authorList>
    </citation>
    <scope>NUCLEOTIDE SEQUENCE [LARGE SCALE GENOMIC DNA]</scope>
    <source>
        <strain evidence="9 10">TER-1</strain>
    </source>
</reference>
<keyword evidence="10" id="KW-1185">Reference proteome</keyword>
<comment type="caution">
    <text evidence="9">The sequence shown here is derived from an EMBL/GenBank/DDBJ whole genome shotgun (WGS) entry which is preliminary data.</text>
</comment>
<comment type="subcellular location">
    <subcellularLocation>
        <location evidence="1">Cell membrane</location>
        <topology evidence="1">Multi-pass membrane protein</topology>
    </subcellularLocation>
</comment>
<accession>A0A3S2VKQ6</accession>
<evidence type="ECO:0000256" key="1">
    <source>
        <dbReference type="ARBA" id="ARBA00004651"/>
    </source>
</evidence>
<feature type="compositionally biased region" description="Low complexity" evidence="7">
    <location>
        <begin position="154"/>
        <end position="169"/>
    </location>
</feature>
<evidence type="ECO:0000256" key="3">
    <source>
        <dbReference type="ARBA" id="ARBA00022475"/>
    </source>
</evidence>
<evidence type="ECO:0000256" key="2">
    <source>
        <dbReference type="ARBA" id="ARBA00006679"/>
    </source>
</evidence>
<evidence type="ECO:0000256" key="6">
    <source>
        <dbReference type="ARBA" id="ARBA00023136"/>
    </source>
</evidence>
<feature type="transmembrane region" description="Helical" evidence="8">
    <location>
        <begin position="50"/>
        <end position="69"/>
    </location>
</feature>
<evidence type="ECO:0000256" key="8">
    <source>
        <dbReference type="SAM" id="Phobius"/>
    </source>
</evidence>
<dbReference type="RefSeq" id="WP_127732517.1">
    <property type="nucleotide sequence ID" value="NZ_SACP01000023.1"/>
</dbReference>
<keyword evidence="4 8" id="KW-0812">Transmembrane</keyword>
<sequence>MGGRYDDAVLLTGRLLLAAALLPAGLQHALNPSGFALALAGTGMPYPNGVATGSVVVTTFGPLALALGLLPRLTGLALAAHSVAMGLLLHRFWQYGGATARIEQELFLAQAGLAGGLVLYAMTGPGAWGWQGWWHGRRGEPTPAPAAPRKRPPAARSAKVPPRPARVAA</sequence>
<evidence type="ECO:0000313" key="9">
    <source>
        <dbReference type="EMBL" id="RVU15144.1"/>
    </source>
</evidence>
<comment type="similarity">
    <text evidence="2">Belongs to the DoxX family.</text>
</comment>
<feature type="transmembrane region" description="Helical" evidence="8">
    <location>
        <begin position="76"/>
        <end position="95"/>
    </location>
</feature>
<dbReference type="EMBL" id="SACP01000023">
    <property type="protein sequence ID" value="RVU15144.1"/>
    <property type="molecule type" value="Genomic_DNA"/>
</dbReference>
<organism evidence="9 10">
    <name type="scientific">Methylobacterium oryzihabitans</name>
    <dbReference type="NCBI Taxonomy" id="2499852"/>
    <lineage>
        <taxon>Bacteria</taxon>
        <taxon>Pseudomonadati</taxon>
        <taxon>Pseudomonadota</taxon>
        <taxon>Alphaproteobacteria</taxon>
        <taxon>Hyphomicrobiales</taxon>
        <taxon>Methylobacteriaceae</taxon>
        <taxon>Methylobacterium</taxon>
    </lineage>
</organism>
<dbReference type="AlphaFoldDB" id="A0A3S2VKQ6"/>
<evidence type="ECO:0000256" key="7">
    <source>
        <dbReference type="SAM" id="MobiDB-lite"/>
    </source>
</evidence>
<proteinExistence type="inferred from homology"/>
<dbReference type="Proteomes" id="UP000286997">
    <property type="component" value="Unassembled WGS sequence"/>
</dbReference>